<name>A0A1I2DYT0_9ACTN</name>
<gene>
    <name evidence="2" type="ORF">SAMN05421541_10460</name>
</gene>
<protein>
    <submittedName>
        <fullName evidence="2">Uncharacterized protein</fullName>
    </submittedName>
</protein>
<evidence type="ECO:0000313" key="3">
    <source>
        <dbReference type="Proteomes" id="UP000199645"/>
    </source>
</evidence>
<dbReference type="RefSeq" id="WP_093612620.1">
    <property type="nucleotide sequence ID" value="NZ_BOMT01000034.1"/>
</dbReference>
<feature type="transmembrane region" description="Helical" evidence="1">
    <location>
        <begin position="74"/>
        <end position="96"/>
    </location>
</feature>
<dbReference type="Proteomes" id="UP000199645">
    <property type="component" value="Unassembled WGS sequence"/>
</dbReference>
<keyword evidence="1" id="KW-0472">Membrane</keyword>
<dbReference type="AlphaFoldDB" id="A0A1I2DYT0"/>
<feature type="transmembrane region" description="Helical" evidence="1">
    <location>
        <begin position="12"/>
        <end position="34"/>
    </location>
</feature>
<reference evidence="2 3" key="1">
    <citation type="submission" date="2016-10" db="EMBL/GenBank/DDBJ databases">
        <authorList>
            <person name="de Groot N.N."/>
        </authorList>
    </citation>
    <scope>NUCLEOTIDE SEQUENCE [LARGE SCALE GENOMIC DNA]</scope>
    <source>
        <strain evidence="2 3">DSM 43019</strain>
    </source>
</reference>
<keyword evidence="1" id="KW-0812">Transmembrane</keyword>
<evidence type="ECO:0000313" key="2">
    <source>
        <dbReference type="EMBL" id="SFE85539.1"/>
    </source>
</evidence>
<dbReference type="STRING" id="35752.SAMN05421541_10460"/>
<keyword evidence="1" id="KW-1133">Transmembrane helix</keyword>
<sequence>MPIQVRNGLVTIGAGLLLGFFGLIYVADLFGVAGEHARLISENRRGRRLTGERRSPAEVRDSPDFKRAFGIGRFVAGGGFMLAGLALVVAGIVMVVSPPAG</sequence>
<organism evidence="2 3">
    <name type="scientific">Actinoplanes philippinensis</name>
    <dbReference type="NCBI Taxonomy" id="35752"/>
    <lineage>
        <taxon>Bacteria</taxon>
        <taxon>Bacillati</taxon>
        <taxon>Actinomycetota</taxon>
        <taxon>Actinomycetes</taxon>
        <taxon>Micromonosporales</taxon>
        <taxon>Micromonosporaceae</taxon>
        <taxon>Actinoplanes</taxon>
    </lineage>
</organism>
<keyword evidence="3" id="KW-1185">Reference proteome</keyword>
<proteinExistence type="predicted"/>
<evidence type="ECO:0000256" key="1">
    <source>
        <dbReference type="SAM" id="Phobius"/>
    </source>
</evidence>
<accession>A0A1I2DYT0</accession>
<dbReference type="EMBL" id="FONV01000004">
    <property type="protein sequence ID" value="SFE85539.1"/>
    <property type="molecule type" value="Genomic_DNA"/>
</dbReference>